<evidence type="ECO:0000313" key="11">
    <source>
        <dbReference type="Proteomes" id="UP000179920"/>
    </source>
</evidence>
<organism evidence="9 11">
    <name type="scientific">Ustilago bromivora</name>
    <dbReference type="NCBI Taxonomy" id="307758"/>
    <lineage>
        <taxon>Eukaryota</taxon>
        <taxon>Fungi</taxon>
        <taxon>Dikarya</taxon>
        <taxon>Basidiomycota</taxon>
        <taxon>Ustilaginomycotina</taxon>
        <taxon>Ustilaginomycetes</taxon>
        <taxon>Ustilaginales</taxon>
        <taxon>Ustilaginaceae</taxon>
        <taxon>Ustilago</taxon>
    </lineage>
</organism>
<sequence>MSRRSTRISAGPTTSDSPATAGPSRWTSNSATNCSSTSTQSETNGSTPYLEEWTTEALQAEVKRYGFKVSRKRATLIDQLKSVYEALRRSKIPFEQPSDVAQDTPPPMYTQAEQAKATRRKWKLVLPEATADSIGKGKGKGRKSDPFVLDDISSDSSSSSSVSVLIATNGGEEEPRDYTAQLELEAASATDGELSPPLSSVSSSPSSRLPLSAYASPSKPRRRRSHSTASSSSADAPLSTLTAPPEDESAAVDPSPALAETMTTAIRSDPSVWSRILRYEPISFDEVVSIATQSGLAMDTGRRKEELRTWLDRQCICFYSAELIRSRSRH</sequence>
<name>A0A1K0HF92_9BASI</name>
<evidence type="ECO:0000313" key="9">
    <source>
        <dbReference type="EMBL" id="SAM85993.1"/>
    </source>
</evidence>
<dbReference type="GO" id="GO:0006281">
    <property type="term" value="P:DNA repair"/>
    <property type="evidence" value="ECO:0007669"/>
    <property type="project" value="UniProtKB-KW"/>
</dbReference>
<keyword evidence="4" id="KW-0233">DNA recombination</keyword>
<dbReference type="OrthoDB" id="5576441at2759"/>
<keyword evidence="12" id="KW-1185">Reference proteome</keyword>
<evidence type="ECO:0000256" key="8">
    <source>
        <dbReference type="SAM" id="MobiDB-lite"/>
    </source>
</evidence>
<comment type="similarity">
    <text evidence="2">Belongs to the SLX4 family.</text>
</comment>
<keyword evidence="3" id="KW-0227">DNA damage</keyword>
<dbReference type="AlphaFoldDB" id="A0A1K0HF92"/>
<evidence type="ECO:0000313" key="10">
    <source>
        <dbReference type="EMBL" id="SYW80557.1"/>
    </source>
</evidence>
<gene>
    <name evidence="10" type="ORF">UBRO2_03825</name>
    <name evidence="9" type="ORF">UBRO_07932</name>
</gene>
<feature type="compositionally biased region" description="Polar residues" evidence="8">
    <location>
        <begin position="7"/>
        <end position="18"/>
    </location>
</feature>
<evidence type="ECO:0000256" key="7">
    <source>
        <dbReference type="ARBA" id="ARBA00029496"/>
    </source>
</evidence>
<reference evidence="11" key="1">
    <citation type="submission" date="2016-04" db="EMBL/GenBank/DDBJ databases">
        <authorList>
            <person name="Guldener U."/>
            <person name="Guldener U."/>
        </authorList>
    </citation>
    <scope>NUCLEOTIDE SEQUENCE [LARGE SCALE GENOMIC DNA]</scope>
    <source>
        <strain evidence="11">UB2112</strain>
    </source>
</reference>
<feature type="compositionally biased region" description="Low complexity" evidence="8">
    <location>
        <begin position="27"/>
        <end position="41"/>
    </location>
</feature>
<feature type="region of interest" description="Disordered" evidence="8">
    <location>
        <begin position="95"/>
        <end position="175"/>
    </location>
</feature>
<evidence type="ECO:0000256" key="5">
    <source>
        <dbReference type="ARBA" id="ARBA00023204"/>
    </source>
</evidence>
<keyword evidence="6" id="KW-0539">Nucleus</keyword>
<dbReference type="Pfam" id="PF09494">
    <property type="entry name" value="Slx4"/>
    <property type="match status" value="1"/>
</dbReference>
<feature type="region of interest" description="Disordered" evidence="8">
    <location>
        <begin position="1"/>
        <end position="50"/>
    </location>
</feature>
<evidence type="ECO:0000256" key="1">
    <source>
        <dbReference type="ARBA" id="ARBA00004123"/>
    </source>
</evidence>
<feature type="compositionally biased region" description="Low complexity" evidence="8">
    <location>
        <begin position="149"/>
        <end position="166"/>
    </location>
</feature>
<dbReference type="InterPro" id="IPR018574">
    <property type="entry name" value="Structure-sp_endonuc_su_Slx4"/>
</dbReference>
<dbReference type="Proteomes" id="UP000658997">
    <property type="component" value="Unassembled WGS sequence"/>
</dbReference>
<evidence type="ECO:0000256" key="6">
    <source>
        <dbReference type="ARBA" id="ARBA00023242"/>
    </source>
</evidence>
<proteinExistence type="inferred from homology"/>
<dbReference type="EMBL" id="LT558136">
    <property type="protein sequence ID" value="SAM85993.1"/>
    <property type="molecule type" value="Genomic_DNA"/>
</dbReference>
<protein>
    <recommendedName>
        <fullName evidence="7">Structure-specific endonuclease subunit SLX4</fullName>
    </recommendedName>
</protein>
<dbReference type="GO" id="GO:0006260">
    <property type="term" value="P:DNA replication"/>
    <property type="evidence" value="ECO:0007669"/>
    <property type="project" value="InterPro"/>
</dbReference>
<reference evidence="9" key="2">
    <citation type="submission" date="2016-04" db="EMBL/GenBank/DDBJ databases">
        <authorList>
            <person name="Evans L.H."/>
            <person name="Alamgir A."/>
            <person name="Owens N."/>
            <person name="Weber N.D."/>
            <person name="Virtaneva K."/>
            <person name="Barbian K."/>
            <person name="Babar A."/>
            <person name="Rosenke K."/>
        </authorList>
    </citation>
    <scope>NUCLEOTIDE SEQUENCE</scope>
    <source>
        <strain evidence="9">UB2112</strain>
    </source>
</reference>
<feature type="compositionally biased region" description="Low complexity" evidence="8">
    <location>
        <begin position="227"/>
        <end position="243"/>
    </location>
</feature>
<dbReference type="GO" id="GO:0033557">
    <property type="term" value="C:Slx1-Slx4 complex"/>
    <property type="evidence" value="ECO:0007669"/>
    <property type="project" value="InterPro"/>
</dbReference>
<feature type="region of interest" description="Disordered" evidence="8">
    <location>
        <begin position="187"/>
        <end position="256"/>
    </location>
</feature>
<evidence type="ECO:0000256" key="2">
    <source>
        <dbReference type="ARBA" id="ARBA00006661"/>
    </source>
</evidence>
<dbReference type="Proteomes" id="UP000179920">
    <property type="component" value="Chromosome XX"/>
</dbReference>
<accession>A0A1K0HF92</accession>
<dbReference type="GO" id="GO:0006310">
    <property type="term" value="P:DNA recombination"/>
    <property type="evidence" value="ECO:0007669"/>
    <property type="project" value="UniProtKB-KW"/>
</dbReference>
<reference evidence="10" key="3">
    <citation type="submission" date="2018-08" db="EMBL/GenBank/DDBJ databases">
        <authorList>
            <person name="Guldener U."/>
        </authorList>
    </citation>
    <scope>NUCLEOTIDE SEQUENCE</scope>
    <source>
        <strain evidence="10">UB2</strain>
    </source>
</reference>
<dbReference type="EMBL" id="ULHB01000078">
    <property type="protein sequence ID" value="SYW80557.1"/>
    <property type="molecule type" value="Genomic_DNA"/>
</dbReference>
<comment type="subcellular location">
    <subcellularLocation>
        <location evidence="1">Nucleus</location>
    </subcellularLocation>
</comment>
<feature type="compositionally biased region" description="Low complexity" evidence="8">
    <location>
        <begin position="194"/>
        <end position="218"/>
    </location>
</feature>
<keyword evidence="5" id="KW-0234">DNA repair</keyword>
<evidence type="ECO:0000313" key="12">
    <source>
        <dbReference type="Proteomes" id="UP000658997"/>
    </source>
</evidence>
<evidence type="ECO:0000256" key="3">
    <source>
        <dbReference type="ARBA" id="ARBA00022763"/>
    </source>
</evidence>
<evidence type="ECO:0000256" key="4">
    <source>
        <dbReference type="ARBA" id="ARBA00023172"/>
    </source>
</evidence>